<gene>
    <name evidence="2" type="ORF">EDD54_0404</name>
</gene>
<dbReference type="AlphaFoldDB" id="A0A4R6RKQ6"/>
<dbReference type="InterPro" id="IPR003772">
    <property type="entry name" value="YceD"/>
</dbReference>
<evidence type="ECO:0000313" key="2">
    <source>
        <dbReference type="EMBL" id="TDP86527.1"/>
    </source>
</evidence>
<dbReference type="OrthoDB" id="8443793at2"/>
<dbReference type="EMBL" id="SNXY01000006">
    <property type="protein sequence ID" value="TDP86527.1"/>
    <property type="molecule type" value="Genomic_DNA"/>
</dbReference>
<accession>A0A4R6RKQ6</accession>
<feature type="region of interest" description="Disordered" evidence="1">
    <location>
        <begin position="156"/>
        <end position="189"/>
    </location>
</feature>
<dbReference type="Proteomes" id="UP000294547">
    <property type="component" value="Unassembled WGS sequence"/>
</dbReference>
<organism evidence="2 3">
    <name type="scientific">Oharaeibacter diazotrophicus</name>
    <dbReference type="NCBI Taxonomy" id="1920512"/>
    <lineage>
        <taxon>Bacteria</taxon>
        <taxon>Pseudomonadati</taxon>
        <taxon>Pseudomonadota</taxon>
        <taxon>Alphaproteobacteria</taxon>
        <taxon>Hyphomicrobiales</taxon>
        <taxon>Pleomorphomonadaceae</taxon>
        <taxon>Oharaeibacter</taxon>
    </lineage>
</organism>
<keyword evidence="3" id="KW-1185">Reference proteome</keyword>
<dbReference type="Pfam" id="PF02620">
    <property type="entry name" value="YceD"/>
    <property type="match status" value="1"/>
</dbReference>
<evidence type="ECO:0000313" key="3">
    <source>
        <dbReference type="Proteomes" id="UP000294547"/>
    </source>
</evidence>
<proteinExistence type="predicted"/>
<evidence type="ECO:0000256" key="1">
    <source>
        <dbReference type="SAM" id="MobiDB-lite"/>
    </source>
</evidence>
<comment type="caution">
    <text evidence="2">The sequence shown here is derived from an EMBL/GenBank/DDBJ whole genome shotgun (WGS) entry which is preliminary data.</text>
</comment>
<dbReference type="RefSeq" id="WP_126537058.1">
    <property type="nucleotide sequence ID" value="NZ_BSPM01000008.1"/>
</dbReference>
<protein>
    <submittedName>
        <fullName evidence="2">Uncharacterized metal-binding protein YceD (DUF177 family)</fullName>
    </submittedName>
</protein>
<sequence length="189" mass="20121">MTGHDTGAPPPPLPFARRVAVDRLPAEGTTLTIEADEAERAGLAEIFDILAVGSIRATVTVKPWRRTGVKVTGVVDADVTQACVLTLEPVDEHVRETIEVTFLPAEEIVEPDPDEEIEIRVGEADPPEPFDGRSIDVGALVAEHVAVGLDPYPRAPGAVFEPHIEDDPEADVPPSPFAALAKLKGDDDA</sequence>
<name>A0A4R6RKQ6_9HYPH</name>
<reference evidence="2 3" key="1">
    <citation type="submission" date="2019-03" db="EMBL/GenBank/DDBJ databases">
        <title>Genomic Encyclopedia of Type Strains, Phase IV (KMG-IV): sequencing the most valuable type-strain genomes for metagenomic binning, comparative biology and taxonomic classification.</title>
        <authorList>
            <person name="Goeker M."/>
        </authorList>
    </citation>
    <scope>NUCLEOTIDE SEQUENCE [LARGE SCALE GENOMIC DNA]</scope>
    <source>
        <strain evidence="2 3">DSM 102969</strain>
    </source>
</reference>